<feature type="signal peptide" evidence="2">
    <location>
        <begin position="1"/>
        <end position="19"/>
    </location>
</feature>
<dbReference type="OrthoDB" id="10620887at2759"/>
<dbReference type="AlphaFoldDB" id="A0A397SFG5"/>
<feature type="compositionally biased region" description="Basic and acidic residues" evidence="1">
    <location>
        <begin position="86"/>
        <end position="109"/>
    </location>
</feature>
<feature type="chain" id="PRO_5017367419" evidence="2">
    <location>
        <begin position="20"/>
        <end position="174"/>
    </location>
</feature>
<comment type="caution">
    <text evidence="3">The sequence shown here is derived from an EMBL/GenBank/DDBJ whole genome shotgun (WGS) entry which is preliminary data.</text>
</comment>
<evidence type="ECO:0000313" key="4">
    <source>
        <dbReference type="Proteomes" id="UP000265703"/>
    </source>
</evidence>
<sequence length="174" mass="19749">MLICLQYLMLLFYQPIVQDENLKKKAFEITSSLSFSLPVPKFINYLNKSPSDTSQSNFHQSPTEILFTPMEQRTTKTELIVSSSSKGKEREMEPVRKSSIKGKEREIVEVSKSSKKRRMNDIDEDGVEETEPATIIDESSSSLKDDTNKRITPTRLTKNINNNKAKQGIVAVTS</sequence>
<proteinExistence type="predicted"/>
<gene>
    <name evidence="3" type="ORF">C1645_402536</name>
</gene>
<dbReference type="EMBL" id="QKYT01000470">
    <property type="protein sequence ID" value="RIA84748.1"/>
    <property type="molecule type" value="Genomic_DNA"/>
</dbReference>
<protein>
    <submittedName>
        <fullName evidence="3">Uncharacterized protein</fullName>
    </submittedName>
</protein>
<dbReference type="Proteomes" id="UP000265703">
    <property type="component" value="Unassembled WGS sequence"/>
</dbReference>
<feature type="compositionally biased region" description="Acidic residues" evidence="1">
    <location>
        <begin position="122"/>
        <end position="131"/>
    </location>
</feature>
<keyword evidence="2" id="KW-0732">Signal</keyword>
<evidence type="ECO:0000256" key="2">
    <source>
        <dbReference type="SAM" id="SignalP"/>
    </source>
</evidence>
<evidence type="ECO:0000313" key="3">
    <source>
        <dbReference type="EMBL" id="RIA84748.1"/>
    </source>
</evidence>
<reference evidence="3 4" key="1">
    <citation type="submission" date="2018-06" db="EMBL/GenBank/DDBJ databases">
        <title>Comparative genomics reveals the genomic features of Rhizophagus irregularis, R. cerebriforme, R. diaphanum and Gigaspora rosea, and their symbiotic lifestyle signature.</title>
        <authorList>
            <person name="Morin E."/>
            <person name="San Clemente H."/>
            <person name="Chen E.C.H."/>
            <person name="De La Providencia I."/>
            <person name="Hainaut M."/>
            <person name="Kuo A."/>
            <person name="Kohler A."/>
            <person name="Murat C."/>
            <person name="Tang N."/>
            <person name="Roy S."/>
            <person name="Loubradou J."/>
            <person name="Henrissat B."/>
            <person name="Grigoriev I.V."/>
            <person name="Corradi N."/>
            <person name="Roux C."/>
            <person name="Martin F.M."/>
        </authorList>
    </citation>
    <scope>NUCLEOTIDE SEQUENCE [LARGE SCALE GENOMIC DNA]</scope>
    <source>
        <strain evidence="3 4">DAOM 227022</strain>
    </source>
</reference>
<keyword evidence="4" id="KW-1185">Reference proteome</keyword>
<name>A0A397SFG5_9GLOM</name>
<accession>A0A397SFG5</accession>
<evidence type="ECO:0000256" key="1">
    <source>
        <dbReference type="SAM" id="MobiDB-lite"/>
    </source>
</evidence>
<organism evidence="3 4">
    <name type="scientific">Glomus cerebriforme</name>
    <dbReference type="NCBI Taxonomy" id="658196"/>
    <lineage>
        <taxon>Eukaryota</taxon>
        <taxon>Fungi</taxon>
        <taxon>Fungi incertae sedis</taxon>
        <taxon>Mucoromycota</taxon>
        <taxon>Glomeromycotina</taxon>
        <taxon>Glomeromycetes</taxon>
        <taxon>Glomerales</taxon>
        <taxon>Glomeraceae</taxon>
        <taxon>Glomus</taxon>
    </lineage>
</organism>
<feature type="region of interest" description="Disordered" evidence="1">
    <location>
        <begin position="76"/>
        <end position="151"/>
    </location>
</feature>